<protein>
    <recommendedName>
        <fullName evidence="4">Tle cognate immunity protein 4 C-terminal domain-containing protein</fullName>
    </recommendedName>
</protein>
<evidence type="ECO:0000313" key="2">
    <source>
        <dbReference type="EMBL" id="QEW08326.1"/>
    </source>
</evidence>
<dbReference type="RefSeq" id="WP_151058635.1">
    <property type="nucleotide sequence ID" value="NZ_CP044222.1"/>
</dbReference>
<evidence type="ECO:0008006" key="4">
    <source>
        <dbReference type="Google" id="ProtNLM"/>
    </source>
</evidence>
<feature type="signal peptide" evidence="1">
    <location>
        <begin position="1"/>
        <end position="21"/>
    </location>
</feature>
<name>A0A5J6LJ23_9GAMM</name>
<dbReference type="EMBL" id="CP044222">
    <property type="protein sequence ID" value="QEW08326.1"/>
    <property type="molecule type" value="Genomic_DNA"/>
</dbReference>
<evidence type="ECO:0000256" key="1">
    <source>
        <dbReference type="SAM" id="SignalP"/>
    </source>
</evidence>
<organism evidence="2 3">
    <name type="scientific">Nitrincola iocasae</name>
    <dbReference type="NCBI Taxonomy" id="2614693"/>
    <lineage>
        <taxon>Bacteria</taxon>
        <taxon>Pseudomonadati</taxon>
        <taxon>Pseudomonadota</taxon>
        <taxon>Gammaproteobacteria</taxon>
        <taxon>Oceanospirillales</taxon>
        <taxon>Oceanospirillaceae</taxon>
        <taxon>Nitrincola</taxon>
    </lineage>
</organism>
<sequence length="300" mass="33503">MLLQRLAWLILLLGATITANADEFKTYCIGRLLIDIPVSFELVNQSGWAYVSEFERLGPGGHEEAERIWRERIEALQDRAFTVSGTTQVYRASEIVGGIFIVSRHGDFSVLGIESGDVWFEDAFFSSQGVVFRAAIVMDETDADTQRQKLLRVANSTRPREPDEIPRGEGSCVAGAFIALPPEGEVQGATFRLPNEDPIGVEMTFGLRKPGGRRLDLEAAESNLGSGITIAGLPGRYGKDYGREIFYMASVGQQTTDQQFGLSLDVRYFDRRRPFGAEPFTRKKADQIWDRLVDSARIRR</sequence>
<proteinExistence type="predicted"/>
<dbReference type="Proteomes" id="UP000325606">
    <property type="component" value="Chromosome"/>
</dbReference>
<evidence type="ECO:0000313" key="3">
    <source>
        <dbReference type="Proteomes" id="UP000325606"/>
    </source>
</evidence>
<dbReference type="AlphaFoldDB" id="A0A5J6LJ23"/>
<dbReference type="KEGG" id="nik:F5I99_18530"/>
<reference evidence="2 3" key="1">
    <citation type="submission" date="2019-09" db="EMBL/GenBank/DDBJ databases">
        <title>Nitrincola iocasae sp. nov., a bacterium isolated from the sediment collected at a cold seep field in South China Sea.</title>
        <authorList>
            <person name="Zhang H."/>
            <person name="Wang H."/>
            <person name="Li C."/>
        </authorList>
    </citation>
    <scope>NUCLEOTIDE SEQUENCE [LARGE SCALE GENOMIC DNA]</scope>
    <source>
        <strain evidence="2 3">KXZD1103</strain>
    </source>
</reference>
<keyword evidence="3" id="KW-1185">Reference proteome</keyword>
<keyword evidence="1" id="KW-0732">Signal</keyword>
<gene>
    <name evidence="2" type="ORF">F5I99_18530</name>
</gene>
<accession>A0A5J6LJ23</accession>
<feature type="chain" id="PRO_5023822968" description="Tle cognate immunity protein 4 C-terminal domain-containing protein" evidence="1">
    <location>
        <begin position="22"/>
        <end position="300"/>
    </location>
</feature>